<keyword evidence="3" id="KW-1185">Reference proteome</keyword>
<organism evidence="2 3">
    <name type="scientific">Streptomyces amakusaensis</name>
    <dbReference type="NCBI Taxonomy" id="67271"/>
    <lineage>
        <taxon>Bacteria</taxon>
        <taxon>Bacillati</taxon>
        <taxon>Actinomycetota</taxon>
        <taxon>Actinomycetes</taxon>
        <taxon>Kitasatosporales</taxon>
        <taxon>Streptomycetaceae</taxon>
        <taxon>Streptomyces</taxon>
    </lineage>
</organism>
<dbReference type="PROSITE" id="PS51257">
    <property type="entry name" value="PROKAR_LIPOPROTEIN"/>
    <property type="match status" value="1"/>
</dbReference>
<protein>
    <recommendedName>
        <fullName evidence="4">Lipoprotein</fullName>
    </recommendedName>
</protein>
<feature type="region of interest" description="Disordered" evidence="1">
    <location>
        <begin position="118"/>
        <end position="139"/>
    </location>
</feature>
<evidence type="ECO:0000313" key="3">
    <source>
        <dbReference type="Proteomes" id="UP001596160"/>
    </source>
</evidence>
<comment type="caution">
    <text evidence="2">The sequence shown here is derived from an EMBL/GenBank/DDBJ whole genome shotgun (WGS) entry which is preliminary data.</text>
</comment>
<gene>
    <name evidence="2" type="ORF">ACFPRH_08435</name>
</gene>
<evidence type="ECO:0008006" key="4">
    <source>
        <dbReference type="Google" id="ProtNLM"/>
    </source>
</evidence>
<evidence type="ECO:0000256" key="1">
    <source>
        <dbReference type="SAM" id="MobiDB-lite"/>
    </source>
</evidence>
<sequence>MIARWQRGMAGAGLAVAVAVAGAGCSEVKSTASGIATAAVASATAAVDRKLDDIKDGADAKDEITLGAPGKDGDGRTTVKVTAANTADSAKSFAVQVDFRDSGGNLLDTTLVTVSDVPAKGSKDGTARSNRKLSGDEVKTEVGRALRY</sequence>
<accession>A0ABW0ADI7</accession>
<dbReference type="Proteomes" id="UP001596160">
    <property type="component" value="Unassembled WGS sequence"/>
</dbReference>
<proteinExistence type="predicted"/>
<evidence type="ECO:0000313" key="2">
    <source>
        <dbReference type="EMBL" id="MFC5151758.1"/>
    </source>
</evidence>
<reference evidence="3" key="1">
    <citation type="journal article" date="2019" name="Int. J. Syst. Evol. Microbiol.">
        <title>The Global Catalogue of Microorganisms (GCM) 10K type strain sequencing project: providing services to taxonomists for standard genome sequencing and annotation.</title>
        <authorList>
            <consortium name="The Broad Institute Genomics Platform"/>
            <consortium name="The Broad Institute Genome Sequencing Center for Infectious Disease"/>
            <person name="Wu L."/>
            <person name="Ma J."/>
        </authorList>
    </citation>
    <scope>NUCLEOTIDE SEQUENCE [LARGE SCALE GENOMIC DNA]</scope>
    <source>
        <strain evidence="3">PCU 266</strain>
    </source>
</reference>
<dbReference type="EMBL" id="JBHSKP010000004">
    <property type="protein sequence ID" value="MFC5151758.1"/>
    <property type="molecule type" value="Genomic_DNA"/>
</dbReference>
<dbReference type="RefSeq" id="WP_344476414.1">
    <property type="nucleotide sequence ID" value="NZ_BAAASB010000006.1"/>
</dbReference>
<name>A0ABW0ADI7_9ACTN</name>